<accession>A0A9X9QED2</accession>
<dbReference type="InterPro" id="IPR008266">
    <property type="entry name" value="Tyr_kinase_AS"/>
</dbReference>
<feature type="compositionally biased region" description="Polar residues" evidence="4">
    <location>
        <begin position="124"/>
        <end position="143"/>
    </location>
</feature>
<organism evidence="6 7">
    <name type="scientific">Blumeria graminis f. sp. tritici</name>
    <dbReference type="NCBI Taxonomy" id="62690"/>
    <lineage>
        <taxon>Eukaryota</taxon>
        <taxon>Fungi</taxon>
        <taxon>Dikarya</taxon>
        <taxon>Ascomycota</taxon>
        <taxon>Pezizomycotina</taxon>
        <taxon>Leotiomycetes</taxon>
        <taxon>Erysiphales</taxon>
        <taxon>Erysiphaceae</taxon>
        <taxon>Blumeria</taxon>
    </lineage>
</organism>
<gene>
    <name evidence="6" type="ORF">BGT96224V316_LOCUS5684</name>
</gene>
<dbReference type="EC" id="2.7.11.1" evidence="1"/>
<dbReference type="InterPro" id="IPR040976">
    <property type="entry name" value="Pkinase_fungal"/>
</dbReference>
<evidence type="ECO:0000256" key="2">
    <source>
        <dbReference type="ARBA" id="ARBA00047899"/>
    </source>
</evidence>
<comment type="catalytic activity">
    <reaction evidence="2">
        <text>L-threonyl-[protein] + ATP = O-phospho-L-threonyl-[protein] + ADP + H(+)</text>
        <dbReference type="Rhea" id="RHEA:46608"/>
        <dbReference type="Rhea" id="RHEA-COMP:11060"/>
        <dbReference type="Rhea" id="RHEA-COMP:11605"/>
        <dbReference type="ChEBI" id="CHEBI:15378"/>
        <dbReference type="ChEBI" id="CHEBI:30013"/>
        <dbReference type="ChEBI" id="CHEBI:30616"/>
        <dbReference type="ChEBI" id="CHEBI:61977"/>
        <dbReference type="ChEBI" id="CHEBI:456216"/>
        <dbReference type="EC" id="2.7.11.1"/>
    </reaction>
</comment>
<evidence type="ECO:0000313" key="6">
    <source>
        <dbReference type="EMBL" id="VDB90578.1"/>
    </source>
</evidence>
<reference evidence="6 7" key="1">
    <citation type="submission" date="2018-08" db="EMBL/GenBank/DDBJ databases">
        <authorList>
            <person name="Muller C M."/>
        </authorList>
    </citation>
    <scope>NUCLEOTIDE SEQUENCE [LARGE SCALE GENOMIC DNA]</scope>
</reference>
<evidence type="ECO:0000313" key="7">
    <source>
        <dbReference type="Proteomes" id="UP000324639"/>
    </source>
</evidence>
<dbReference type="InterPro" id="IPR011009">
    <property type="entry name" value="Kinase-like_dom_sf"/>
</dbReference>
<sequence length="477" mass="53534">MGNYQAKSEVELLKVTTNVVGMAKLLEWRHLETIGNIRKGFVFTRQMVKDSRPKEKSFTTPTVFIEKQVSVPKKSTSKTTAQKRKIESNHTRGINGSASKRAKSSKNESVTTRSVPVVEIRPQPTRSAPEQELSNSAEGTSVIPQKPLRRSSRIHELGSNLSIGGKRTLSEGSEVYDRVKRLQLASNHGGASTVHAGLAATSHRNDQNQLGMNATPDVYNAGITASAETPGFKIIKVKHAVIRDRQQAAVAITPFGRPIYKFNCGLELIIGLRDAIKAHMSLLNDAKILHRDISVNNIIFIDPGETTMYGGRLIDLDLATLFKDGKEQGNKGVITGTTQFMALETLKGSCSSIGVVVSHKYRHDLESFYYVLVWICIRCGWADDDSPYEGLLSTWYTGTAEQIFSEKEKHLQKYFFKDQLLPMFSPMFEDIKPLVSEFWNKLFYKNNEFIIDNNMDDKELHEPIIDAFDETTQIMER</sequence>
<proteinExistence type="predicted"/>
<dbReference type="PANTHER" id="PTHR38248:SF2">
    <property type="entry name" value="FUNK1 11"/>
    <property type="match status" value="1"/>
</dbReference>
<evidence type="ECO:0000259" key="5">
    <source>
        <dbReference type="Pfam" id="PF17667"/>
    </source>
</evidence>
<feature type="domain" description="Fungal-type protein kinase" evidence="5">
    <location>
        <begin position="7"/>
        <end position="376"/>
    </location>
</feature>
<dbReference type="GO" id="GO:0004674">
    <property type="term" value="F:protein serine/threonine kinase activity"/>
    <property type="evidence" value="ECO:0007669"/>
    <property type="project" value="UniProtKB-EC"/>
</dbReference>
<evidence type="ECO:0000256" key="1">
    <source>
        <dbReference type="ARBA" id="ARBA00012513"/>
    </source>
</evidence>
<feature type="region of interest" description="Disordered" evidence="4">
    <location>
        <begin position="70"/>
        <end position="145"/>
    </location>
</feature>
<dbReference type="Gene3D" id="1.10.510.10">
    <property type="entry name" value="Transferase(Phosphotransferase) domain 1"/>
    <property type="match status" value="1"/>
</dbReference>
<dbReference type="PANTHER" id="PTHR38248">
    <property type="entry name" value="FUNK1 6"/>
    <property type="match status" value="1"/>
</dbReference>
<dbReference type="Proteomes" id="UP000324639">
    <property type="component" value="Chromosome Bgt_-08"/>
</dbReference>
<dbReference type="AlphaFoldDB" id="A0A9X9QED2"/>
<protein>
    <recommendedName>
        <fullName evidence="1">non-specific serine/threonine protein kinase</fullName>
        <ecNumber evidence="1">2.7.11.1</ecNumber>
    </recommendedName>
</protein>
<comment type="catalytic activity">
    <reaction evidence="3">
        <text>L-seryl-[protein] + ATP = O-phospho-L-seryl-[protein] + ADP + H(+)</text>
        <dbReference type="Rhea" id="RHEA:17989"/>
        <dbReference type="Rhea" id="RHEA-COMP:9863"/>
        <dbReference type="Rhea" id="RHEA-COMP:11604"/>
        <dbReference type="ChEBI" id="CHEBI:15378"/>
        <dbReference type="ChEBI" id="CHEBI:29999"/>
        <dbReference type="ChEBI" id="CHEBI:30616"/>
        <dbReference type="ChEBI" id="CHEBI:83421"/>
        <dbReference type="ChEBI" id="CHEBI:456216"/>
        <dbReference type="EC" id="2.7.11.1"/>
    </reaction>
</comment>
<evidence type="ECO:0000256" key="3">
    <source>
        <dbReference type="ARBA" id="ARBA00048679"/>
    </source>
</evidence>
<dbReference type="Pfam" id="PF17667">
    <property type="entry name" value="Pkinase_fungal"/>
    <property type="match status" value="1"/>
</dbReference>
<keyword evidence="7" id="KW-1185">Reference proteome</keyword>
<dbReference type="SUPFAM" id="SSF56112">
    <property type="entry name" value="Protein kinase-like (PK-like)"/>
    <property type="match status" value="1"/>
</dbReference>
<name>A0A9X9QED2_BLUGR</name>
<dbReference type="PROSITE" id="PS00109">
    <property type="entry name" value="PROTEIN_KINASE_TYR"/>
    <property type="match status" value="1"/>
</dbReference>
<evidence type="ECO:0000256" key="4">
    <source>
        <dbReference type="SAM" id="MobiDB-lite"/>
    </source>
</evidence>
<dbReference type="EMBL" id="LR026991">
    <property type="protein sequence ID" value="VDB90578.1"/>
    <property type="molecule type" value="Genomic_DNA"/>
</dbReference>